<dbReference type="PANTHER" id="PTHR16064:SF3">
    <property type="entry name" value="BTB_POZ DOMAIN-CONTAINING PROTEIN 7"/>
    <property type="match status" value="1"/>
</dbReference>
<feature type="compositionally biased region" description="Basic and acidic residues" evidence="1">
    <location>
        <begin position="54"/>
        <end position="63"/>
    </location>
</feature>
<reference evidence="3" key="2">
    <citation type="submission" date="2025-09" db="UniProtKB">
        <authorList>
            <consortium name="Ensembl"/>
        </authorList>
    </citation>
    <scope>IDENTIFICATION</scope>
</reference>
<dbReference type="InterPro" id="IPR042345">
    <property type="entry name" value="Btbd7"/>
</dbReference>
<feature type="compositionally biased region" description="Polar residues" evidence="1">
    <location>
        <begin position="729"/>
        <end position="746"/>
    </location>
</feature>
<dbReference type="SUPFAM" id="SSF54695">
    <property type="entry name" value="POZ domain"/>
    <property type="match status" value="1"/>
</dbReference>
<dbReference type="Proteomes" id="UP000694388">
    <property type="component" value="Unplaced"/>
</dbReference>
<organism evidence="3 4">
    <name type="scientific">Eptatretus burgeri</name>
    <name type="common">Inshore hagfish</name>
    <dbReference type="NCBI Taxonomy" id="7764"/>
    <lineage>
        <taxon>Eukaryota</taxon>
        <taxon>Metazoa</taxon>
        <taxon>Chordata</taxon>
        <taxon>Craniata</taxon>
        <taxon>Vertebrata</taxon>
        <taxon>Cyclostomata</taxon>
        <taxon>Myxini</taxon>
        <taxon>Myxiniformes</taxon>
        <taxon>Myxinidae</taxon>
        <taxon>Eptatretinae</taxon>
        <taxon>Eptatretus</taxon>
    </lineage>
</organism>
<dbReference type="InterPro" id="IPR011705">
    <property type="entry name" value="BACK"/>
</dbReference>
<name>A0A8C4QDU7_EPTBU</name>
<evidence type="ECO:0000313" key="4">
    <source>
        <dbReference type="Proteomes" id="UP000694388"/>
    </source>
</evidence>
<dbReference type="Pfam" id="PF07707">
    <property type="entry name" value="BACK"/>
    <property type="match status" value="1"/>
</dbReference>
<sequence>MGVSASHPQHSISQRARLGSLHGQVHSGLSGLLPQHQGYSLDSKRSVLTSRGAPGKEGRTVRPERKRKTVPPGLATLKQKLSRRRRASRTAHHAKQMRELLSGWPLHEYAEMCGGYGPDAVPDELRCHKAILSARCPFFRRLFQRRWRTGEELTERALQAPTRIVLDDSVIPRRYAAALLHCIYTNAVDLTLVTPPASPSTPGALASGPSTLGDAGPAPLPGPCLPSRVEDAMELYAIALFLEFGAMAQGCEDIIAESLSLDSLVATLNWSCQPHGSSWVHRRALHFLCEEFSRVAASPILCSLGQEYLFCALQSDFLQASEQDVLKAVIKWGEYHLIKRMEDREPNLLNSTAHSVSKKGIRRKDLDPEELREMLSPLLPCLRLELLLPANADTLTNALKRGLISHPPSDMLPSDDKKGNAWLRGRQGNVGVKPRLFTPYVEEAKAVLAEQTAVHADKERHRWARVSSIPDTLYMVDGGVPRPHPHGPLGFGTAPLHDPPPLLTVVGNEIPVPSLTVMRQLVKRYRELRGSGVARHALALPCSDTGSITRYVQLRVLREAGLPDFSLDLLQNLYRYFPEGAFDEESPRPTFGLPPRRRKIRSMPSAESLLGLDAETSTAPSLPLALPFPPPPPPYCPPPLGCFQPRSSSRGKGFGSVRCPLTNVPKPLPPEDVLPDCASCNSDISRGAQAAEPGLVDLSIPDIARAASSLGRLSLADLELPTVECLGRGTNTKAHQSRMSDGGTRNSGSGATSAQGGGPSCPDLYDFTKVGATIAGPAAYLAVGTPKGSEYNDPAPPDIHCHTTAVGHSRTTRVEFAQQDHIIRSAALVAGSSLAWSRVESSSGCAAAVLPLFSLDARQPDRPELKPRAPDSTDGPTDNRQIPSVHQPDIDTRSPGDGERVVYEPQVTSGRVRRAFKLEVAELQGRFELRTDLQRRTRPGAQETWYGGPSDGHETPIRKSAL</sequence>
<feature type="compositionally biased region" description="Basic and acidic residues" evidence="1">
    <location>
        <begin position="888"/>
        <end position="902"/>
    </location>
</feature>
<evidence type="ECO:0000259" key="2">
    <source>
        <dbReference type="PROSITE" id="PS50097"/>
    </source>
</evidence>
<accession>A0A8C4QDU7</accession>
<evidence type="ECO:0000313" key="3">
    <source>
        <dbReference type="Ensembl" id="ENSEBUP00000013295.1"/>
    </source>
</evidence>
<reference evidence="3" key="1">
    <citation type="submission" date="2025-08" db="UniProtKB">
        <authorList>
            <consortium name="Ensembl"/>
        </authorList>
    </citation>
    <scope>IDENTIFICATION</scope>
</reference>
<feature type="domain" description="BTB" evidence="2">
    <location>
        <begin position="124"/>
        <end position="192"/>
    </location>
</feature>
<dbReference type="PROSITE" id="PS50097">
    <property type="entry name" value="BTB"/>
    <property type="match status" value="1"/>
</dbReference>
<feature type="region of interest" description="Disordered" evidence="1">
    <location>
        <begin position="729"/>
        <end position="758"/>
    </location>
</feature>
<dbReference type="InterPro" id="IPR047936">
    <property type="entry name" value="BTBD7_BACK"/>
</dbReference>
<dbReference type="AlphaFoldDB" id="A0A8C4QDU7"/>
<feature type="compositionally biased region" description="Basic and acidic residues" evidence="1">
    <location>
        <begin position="951"/>
        <end position="962"/>
    </location>
</feature>
<dbReference type="SMART" id="SM00875">
    <property type="entry name" value="BACK"/>
    <property type="match status" value="1"/>
</dbReference>
<dbReference type="InterPro" id="IPR011333">
    <property type="entry name" value="SKP1/BTB/POZ_sf"/>
</dbReference>
<feature type="compositionally biased region" description="Polar residues" evidence="1">
    <location>
        <begin position="874"/>
        <end position="884"/>
    </location>
</feature>
<dbReference type="Ensembl" id="ENSEBUT00000013872.1">
    <property type="protein sequence ID" value="ENSEBUP00000013295.1"/>
    <property type="gene ID" value="ENSEBUG00000008387.1"/>
</dbReference>
<feature type="region of interest" description="Disordered" evidence="1">
    <location>
        <begin position="932"/>
        <end position="962"/>
    </location>
</feature>
<dbReference type="Gene3D" id="3.30.710.10">
    <property type="entry name" value="Potassium Channel Kv1.1, Chain A"/>
    <property type="match status" value="1"/>
</dbReference>
<feature type="compositionally biased region" description="Basic and acidic residues" evidence="1">
    <location>
        <begin position="858"/>
        <end position="871"/>
    </location>
</feature>
<dbReference type="GeneTree" id="ENSGT00390000014092"/>
<feature type="region of interest" description="Disordered" evidence="1">
    <location>
        <begin position="44"/>
        <end position="73"/>
    </location>
</feature>
<feature type="region of interest" description="Disordered" evidence="1">
    <location>
        <begin position="858"/>
        <end position="903"/>
    </location>
</feature>
<protein>
    <recommendedName>
        <fullName evidence="2">BTB domain-containing protein</fullName>
    </recommendedName>
</protein>
<dbReference type="InterPro" id="IPR000210">
    <property type="entry name" value="BTB/POZ_dom"/>
</dbReference>
<dbReference type="CDD" id="cd18489">
    <property type="entry name" value="BACK_BTBD7"/>
    <property type="match status" value="1"/>
</dbReference>
<dbReference type="Gene3D" id="1.25.40.420">
    <property type="match status" value="1"/>
</dbReference>
<evidence type="ECO:0000256" key="1">
    <source>
        <dbReference type="SAM" id="MobiDB-lite"/>
    </source>
</evidence>
<dbReference type="PANTHER" id="PTHR16064">
    <property type="entry name" value="BTB POZ DOMAIN CONTAINING 7"/>
    <property type="match status" value="1"/>
</dbReference>
<dbReference type="GO" id="GO:0061138">
    <property type="term" value="P:morphogenesis of a branching epithelium"/>
    <property type="evidence" value="ECO:0007669"/>
    <property type="project" value="InterPro"/>
</dbReference>
<dbReference type="SMART" id="SM00225">
    <property type="entry name" value="BTB"/>
    <property type="match status" value="1"/>
</dbReference>
<keyword evidence="4" id="KW-1185">Reference proteome</keyword>
<proteinExistence type="predicted"/>
<dbReference type="Pfam" id="PF00651">
    <property type="entry name" value="BTB"/>
    <property type="match status" value="1"/>
</dbReference>